<evidence type="ECO:0000313" key="7">
    <source>
        <dbReference type="Proteomes" id="UP000316500"/>
    </source>
</evidence>
<dbReference type="InterPro" id="IPR015168">
    <property type="entry name" value="SsuA/THI5"/>
</dbReference>
<sequence>MRKTLLASLALVSALGMTLTACGQPAGQGNGTIDGKLEKTSLNVGVLPLADYAAVYWAEDHGYFDKAGLDVTLTPIQGGPIGIQQAVSGQLDFSFSNTVSSAIAVQGGAPVTTVALTSSLGPNSLGVFVKADSPVKAIQDLNGKTIGINTTNTIGDVTFRNLVAAEGVTVEPSWVEVPFNEMIAGVQAGSIEAGYLPEPFASAAEKAGLRRIVDLSSGPNAGLPISTFIANNNFVKDNPDTTEAFVSAVYAAGNDISGKEAEFRTWLPSVSKVPAEVANTMALPRFEAGMSVEKVQSVADILIKQGIIQQFDAGKSTYSAPGKP</sequence>
<evidence type="ECO:0000256" key="2">
    <source>
        <dbReference type="ARBA" id="ARBA00010742"/>
    </source>
</evidence>
<name>A0A558H4F4_PAENT</name>
<protein>
    <submittedName>
        <fullName evidence="6">ABC transporter substrate-binding protein</fullName>
    </submittedName>
</protein>
<comment type="subcellular location">
    <subcellularLocation>
        <location evidence="1">Periplasm</location>
    </subcellularLocation>
</comment>
<feature type="signal peptide" evidence="4">
    <location>
        <begin position="1"/>
        <end position="23"/>
    </location>
</feature>
<dbReference type="PROSITE" id="PS51257">
    <property type="entry name" value="PROKAR_LIPOPROTEIN"/>
    <property type="match status" value="1"/>
</dbReference>
<gene>
    <name evidence="6" type="ORF">FQP90_08425</name>
</gene>
<dbReference type="OrthoDB" id="5174711at2"/>
<dbReference type="SUPFAM" id="SSF53850">
    <property type="entry name" value="Periplasmic binding protein-like II"/>
    <property type="match status" value="1"/>
</dbReference>
<proteinExistence type="inferred from homology"/>
<reference evidence="6 7" key="1">
    <citation type="submission" date="2019-07" db="EMBL/GenBank/DDBJ databases">
        <title>Diversity of Bacteria from Kongsfjorden, Arctic.</title>
        <authorList>
            <person name="Yu Y."/>
        </authorList>
    </citation>
    <scope>NUCLEOTIDE SEQUENCE [LARGE SCALE GENOMIC DNA]</scope>
    <source>
        <strain evidence="6 7">SM1928</strain>
    </source>
</reference>
<keyword evidence="3 4" id="KW-0732">Signal</keyword>
<dbReference type="GO" id="GO:0042597">
    <property type="term" value="C:periplasmic space"/>
    <property type="evidence" value="ECO:0007669"/>
    <property type="project" value="UniProtKB-SubCell"/>
</dbReference>
<evidence type="ECO:0000256" key="3">
    <source>
        <dbReference type="ARBA" id="ARBA00022729"/>
    </source>
</evidence>
<comment type="similarity">
    <text evidence="2">Belongs to the bacterial solute-binding protein SsuA/TauA family.</text>
</comment>
<dbReference type="Gene3D" id="3.40.190.10">
    <property type="entry name" value="Periplasmic binding protein-like II"/>
    <property type="match status" value="2"/>
</dbReference>
<dbReference type="InterPro" id="IPR001638">
    <property type="entry name" value="Solute-binding_3/MltF_N"/>
</dbReference>
<evidence type="ECO:0000256" key="1">
    <source>
        <dbReference type="ARBA" id="ARBA00004418"/>
    </source>
</evidence>
<organism evidence="6 7">
    <name type="scientific">Paenarthrobacter nitroguajacolicus</name>
    <name type="common">Arthrobacter nitroguajacolicus</name>
    <dbReference type="NCBI Taxonomy" id="211146"/>
    <lineage>
        <taxon>Bacteria</taxon>
        <taxon>Bacillati</taxon>
        <taxon>Actinomycetota</taxon>
        <taxon>Actinomycetes</taxon>
        <taxon>Micrococcales</taxon>
        <taxon>Micrococcaceae</taxon>
        <taxon>Paenarthrobacter</taxon>
    </lineage>
</organism>
<feature type="chain" id="PRO_5021848778" evidence="4">
    <location>
        <begin position="24"/>
        <end position="324"/>
    </location>
</feature>
<accession>A0A558H4F4</accession>
<dbReference type="SMART" id="SM00062">
    <property type="entry name" value="PBPb"/>
    <property type="match status" value="1"/>
</dbReference>
<dbReference type="PANTHER" id="PTHR30024:SF47">
    <property type="entry name" value="TAURINE-BINDING PERIPLASMIC PROTEIN"/>
    <property type="match status" value="1"/>
</dbReference>
<dbReference type="Proteomes" id="UP000316500">
    <property type="component" value="Unassembled WGS sequence"/>
</dbReference>
<dbReference type="Pfam" id="PF09084">
    <property type="entry name" value="NMT1"/>
    <property type="match status" value="1"/>
</dbReference>
<evidence type="ECO:0000256" key="4">
    <source>
        <dbReference type="SAM" id="SignalP"/>
    </source>
</evidence>
<dbReference type="EMBL" id="VNFK01000005">
    <property type="protein sequence ID" value="TVU64002.1"/>
    <property type="molecule type" value="Genomic_DNA"/>
</dbReference>
<feature type="domain" description="Solute-binding protein family 3/N-terminal" evidence="5">
    <location>
        <begin position="41"/>
        <end position="264"/>
    </location>
</feature>
<dbReference type="PANTHER" id="PTHR30024">
    <property type="entry name" value="ALIPHATIC SULFONATES-BINDING PROTEIN-RELATED"/>
    <property type="match status" value="1"/>
</dbReference>
<comment type="caution">
    <text evidence="6">The sequence shown here is derived from an EMBL/GenBank/DDBJ whole genome shotgun (WGS) entry which is preliminary data.</text>
</comment>
<dbReference type="RefSeq" id="WP_144649279.1">
    <property type="nucleotide sequence ID" value="NZ_VNFK01000005.1"/>
</dbReference>
<evidence type="ECO:0000259" key="5">
    <source>
        <dbReference type="SMART" id="SM00062"/>
    </source>
</evidence>
<evidence type="ECO:0000313" key="6">
    <source>
        <dbReference type="EMBL" id="TVU64002.1"/>
    </source>
</evidence>
<dbReference type="AlphaFoldDB" id="A0A558H4F4"/>